<dbReference type="PANTHER" id="PTHR34560">
    <property type="entry name" value="POLYKETIDE CYCLASE/DEHYDRASE/LIPID TRANSPORT SUPERFAMILY PROTEIN"/>
    <property type="match status" value="1"/>
</dbReference>
<dbReference type="Pfam" id="PF09725">
    <property type="entry name" value="Fra10Ac1"/>
    <property type="match status" value="1"/>
</dbReference>
<dbReference type="STRING" id="5762.D2VKI2"/>
<evidence type="ECO:0000313" key="2">
    <source>
        <dbReference type="Proteomes" id="UP000006671"/>
    </source>
</evidence>
<dbReference type="VEuPathDB" id="AmoebaDB:NAEGRDRAFT_69402"/>
<gene>
    <name evidence="1" type="ORF">NAEGRDRAFT_69402</name>
</gene>
<dbReference type="RefSeq" id="XP_002675439.1">
    <property type="nucleotide sequence ID" value="XM_002675393.1"/>
</dbReference>
<dbReference type="AlphaFoldDB" id="D2VKI2"/>
<sequence>MQLLKKHYQFIRNSEEDVDVEPNEYGENLAKEYERKLFRDYAIADLSKYKEGKIGLRWRTESEVLRSKGDLICAALNCEEKEELQSSLLNFSYKENGEVKQCLSRIIHDGRFAEFIIGEFETHNEWKLCVEKESMKSFYKDRGSGMHAVKVEGTIHASMFQVLSIFYEVDLYKSWVPSMRDSLVIHKFGKYRFLSYFSFNLPWPFSPRDLISYAFAIDRLESDGSIMVSVQGITPATHPEYKDKIGSYVSQDNVCAECEYASFLVKYVSPEETFVQIVGSVDPKLSYVPYWFINMVTDQISYLSMSKLRQVAKTVPHTEYQTRIDSNDEIYGDIKRRLEIFLSKK</sequence>
<dbReference type="SUPFAM" id="SSF55961">
    <property type="entry name" value="Bet v1-like"/>
    <property type="match status" value="1"/>
</dbReference>
<accession>D2VKI2</accession>
<name>D2VKI2_NAEGR</name>
<dbReference type="OrthoDB" id="17317at2759"/>
<evidence type="ECO:0000313" key="1">
    <source>
        <dbReference type="EMBL" id="EFC42695.1"/>
    </source>
</evidence>
<dbReference type="Gene3D" id="3.30.530.20">
    <property type="match status" value="1"/>
</dbReference>
<dbReference type="KEGG" id="ngr:NAEGRDRAFT_69402"/>
<dbReference type="InterPro" id="IPR019129">
    <property type="entry name" value="Folate-sensitive_fs_Fra10Ac1"/>
</dbReference>
<dbReference type="EMBL" id="GG738878">
    <property type="protein sequence ID" value="EFC42695.1"/>
    <property type="molecule type" value="Genomic_DNA"/>
</dbReference>
<dbReference type="InterPro" id="IPR023393">
    <property type="entry name" value="START-like_dom_sf"/>
</dbReference>
<dbReference type="PANTHER" id="PTHR34560:SF1">
    <property type="entry name" value="START DOMAIN-CONTAINING PROTEIN"/>
    <property type="match status" value="1"/>
</dbReference>
<dbReference type="OMA" id="YLFVMLR"/>
<reference evidence="1 2" key="1">
    <citation type="journal article" date="2010" name="Cell">
        <title>The genome of Naegleria gruberi illuminates early eukaryotic versatility.</title>
        <authorList>
            <person name="Fritz-Laylin L.K."/>
            <person name="Prochnik S.E."/>
            <person name="Ginger M.L."/>
            <person name="Dacks J.B."/>
            <person name="Carpenter M.L."/>
            <person name="Field M.C."/>
            <person name="Kuo A."/>
            <person name="Paredez A."/>
            <person name="Chapman J."/>
            <person name="Pham J."/>
            <person name="Shu S."/>
            <person name="Neupane R."/>
            <person name="Cipriano M."/>
            <person name="Mancuso J."/>
            <person name="Tu H."/>
            <person name="Salamov A."/>
            <person name="Lindquist E."/>
            <person name="Shapiro H."/>
            <person name="Lucas S."/>
            <person name="Grigoriev I.V."/>
            <person name="Cande W.Z."/>
            <person name="Fulton C."/>
            <person name="Rokhsar D.S."/>
            <person name="Dawson S.C."/>
        </authorList>
    </citation>
    <scope>NUCLEOTIDE SEQUENCE [LARGE SCALE GENOMIC DNA]</scope>
    <source>
        <strain evidence="1 2">NEG-M</strain>
    </source>
</reference>
<organism evidence="2">
    <name type="scientific">Naegleria gruberi</name>
    <name type="common">Amoeba</name>
    <dbReference type="NCBI Taxonomy" id="5762"/>
    <lineage>
        <taxon>Eukaryota</taxon>
        <taxon>Discoba</taxon>
        <taxon>Heterolobosea</taxon>
        <taxon>Tetramitia</taxon>
        <taxon>Eutetramitia</taxon>
        <taxon>Vahlkampfiidae</taxon>
        <taxon>Naegleria</taxon>
    </lineage>
</organism>
<protein>
    <submittedName>
        <fullName evidence="1">Predicted protein</fullName>
    </submittedName>
</protein>
<dbReference type="eggNOG" id="KOG1297">
    <property type="taxonomic scope" value="Eukaryota"/>
</dbReference>
<proteinExistence type="predicted"/>
<keyword evidence="2" id="KW-1185">Reference proteome</keyword>
<dbReference type="Proteomes" id="UP000006671">
    <property type="component" value="Unassembled WGS sequence"/>
</dbReference>
<dbReference type="InParanoid" id="D2VKI2"/>
<dbReference type="GeneID" id="8852246"/>